<evidence type="ECO:0000256" key="1">
    <source>
        <dbReference type="SAM" id="MobiDB-lite"/>
    </source>
</evidence>
<dbReference type="PANTHER" id="PTHR37069">
    <property type="entry name" value="DDE_TNP_1_7 DOMAIN-CONTAINING PROTEIN"/>
    <property type="match status" value="1"/>
</dbReference>
<feature type="compositionally biased region" description="Acidic residues" evidence="1">
    <location>
        <begin position="179"/>
        <end position="199"/>
    </location>
</feature>
<protein>
    <submittedName>
        <fullName evidence="2">Uncharacterized protein</fullName>
    </submittedName>
</protein>
<proteinExistence type="predicted"/>
<dbReference type="AlphaFoldDB" id="A0A8J5LYX1"/>
<feature type="region of interest" description="Disordered" evidence="1">
    <location>
        <begin position="82"/>
        <end position="199"/>
    </location>
</feature>
<accession>A0A8J5LYX1</accession>
<reference evidence="2" key="1">
    <citation type="submission" date="2021-01" db="EMBL/GenBank/DDBJ databases">
        <title>Phytophthora aleatoria, a newly-described species from Pinus radiata is distinct from Phytophthora cactorum isolates based on comparative genomics.</title>
        <authorList>
            <person name="Mcdougal R."/>
            <person name="Panda P."/>
            <person name="Williams N."/>
            <person name="Studholme D.J."/>
        </authorList>
    </citation>
    <scope>NUCLEOTIDE SEQUENCE</scope>
    <source>
        <strain evidence="2">NZFS 4037</strain>
    </source>
</reference>
<evidence type="ECO:0000313" key="3">
    <source>
        <dbReference type="Proteomes" id="UP000709295"/>
    </source>
</evidence>
<organism evidence="2 3">
    <name type="scientific">Phytophthora aleatoria</name>
    <dbReference type="NCBI Taxonomy" id="2496075"/>
    <lineage>
        <taxon>Eukaryota</taxon>
        <taxon>Sar</taxon>
        <taxon>Stramenopiles</taxon>
        <taxon>Oomycota</taxon>
        <taxon>Peronosporomycetes</taxon>
        <taxon>Peronosporales</taxon>
        <taxon>Peronosporaceae</taxon>
        <taxon>Phytophthora</taxon>
    </lineage>
</organism>
<sequence length="199" mass="21489">MAGAREKRRAKRVAQGGTYMWRSVWSELKAGGWAYKLPPASSLETRWKFVPPGGNPNGIEGKDYFLGEEHVLVHYVSSAGEGGAAAVDDASEEEDEEDKYHLVPRGKRASSLAASNDGHSLFGSSDEDEIAADGESKCTEEIASDAESEVSSLMSSDTDNDLNHVDEDDNPADFGGLDSGDEPEQDDIVDEDMPDETDE</sequence>
<evidence type="ECO:0000313" key="2">
    <source>
        <dbReference type="EMBL" id="KAG6945181.1"/>
    </source>
</evidence>
<dbReference type="EMBL" id="JAENGY010002169">
    <property type="protein sequence ID" value="KAG6945181.1"/>
    <property type="molecule type" value="Genomic_DNA"/>
</dbReference>
<keyword evidence="3" id="KW-1185">Reference proteome</keyword>
<comment type="caution">
    <text evidence="2">The sequence shown here is derived from an EMBL/GenBank/DDBJ whole genome shotgun (WGS) entry which is preliminary data.</text>
</comment>
<gene>
    <name evidence="2" type="ORF">JG688_00016705</name>
</gene>
<name>A0A8J5LYX1_9STRA</name>
<dbReference type="Proteomes" id="UP000709295">
    <property type="component" value="Unassembled WGS sequence"/>
</dbReference>
<dbReference type="PANTHER" id="PTHR37069:SF2">
    <property type="entry name" value="PIGGYBAC TRANSPOSABLE ELEMENT-DERIVED PROTEIN DOMAIN-CONTAINING PROTEIN"/>
    <property type="match status" value="1"/>
</dbReference>